<protein>
    <submittedName>
        <fullName evidence="1">Uncharacterized protein</fullName>
    </submittedName>
</protein>
<organism evidence="1">
    <name type="scientific">viral metagenome</name>
    <dbReference type="NCBI Taxonomy" id="1070528"/>
    <lineage>
        <taxon>unclassified sequences</taxon>
        <taxon>metagenomes</taxon>
        <taxon>organismal metagenomes</taxon>
    </lineage>
</organism>
<sequence length="187" mass="18896">MDNEKQQTVISAVGDGGIGHGLGTYISQKYLVECFRKDAQGVDQLLWTESFGNIVVTAGLNKYLQFTIVSGLAAPAWYVGLKGAGVPAAGDTMASHATWTESTVYSNATRPAFTPGAVAAGSVDNSAAKAAFTINGSATISGAFMADNGGKGTATGTLLGAGDFSTGRAVESGDTLNVQVTCTMAAA</sequence>
<evidence type="ECO:0000313" key="1">
    <source>
        <dbReference type="EMBL" id="QJA73541.1"/>
    </source>
</evidence>
<proteinExistence type="predicted"/>
<gene>
    <name evidence="1" type="ORF">MM415A02327_0007</name>
</gene>
<name>A0A6M3JW17_9ZZZZ</name>
<reference evidence="1" key="1">
    <citation type="submission" date="2020-03" db="EMBL/GenBank/DDBJ databases">
        <title>The deep terrestrial virosphere.</title>
        <authorList>
            <person name="Holmfeldt K."/>
            <person name="Nilsson E."/>
            <person name="Simone D."/>
            <person name="Lopez-Fernandez M."/>
            <person name="Wu X."/>
            <person name="de Brujin I."/>
            <person name="Lundin D."/>
            <person name="Andersson A."/>
            <person name="Bertilsson S."/>
            <person name="Dopson M."/>
        </authorList>
    </citation>
    <scope>NUCLEOTIDE SEQUENCE</scope>
    <source>
        <strain evidence="1">MM415A02327</strain>
    </source>
</reference>
<accession>A0A6M3JW17</accession>
<dbReference type="EMBL" id="MT142034">
    <property type="protein sequence ID" value="QJA73541.1"/>
    <property type="molecule type" value="Genomic_DNA"/>
</dbReference>
<dbReference type="AlphaFoldDB" id="A0A6M3JW17"/>